<dbReference type="OrthoDB" id="5599552at2759"/>
<keyword evidence="4" id="KW-0539">Nucleus</keyword>
<organism evidence="7 8">
    <name type="scientific">Cetraspora pellucida</name>
    <dbReference type="NCBI Taxonomy" id="1433469"/>
    <lineage>
        <taxon>Eukaryota</taxon>
        <taxon>Fungi</taxon>
        <taxon>Fungi incertae sedis</taxon>
        <taxon>Mucoromycota</taxon>
        <taxon>Glomeromycotina</taxon>
        <taxon>Glomeromycetes</taxon>
        <taxon>Diversisporales</taxon>
        <taxon>Gigasporaceae</taxon>
        <taxon>Cetraspora</taxon>
    </lineage>
</organism>
<evidence type="ECO:0000256" key="4">
    <source>
        <dbReference type="ARBA" id="ARBA00023242"/>
    </source>
</evidence>
<reference evidence="7" key="1">
    <citation type="submission" date="2021-06" db="EMBL/GenBank/DDBJ databases">
        <authorList>
            <person name="Kallberg Y."/>
            <person name="Tangrot J."/>
            <person name="Rosling A."/>
        </authorList>
    </citation>
    <scope>NUCLEOTIDE SEQUENCE</scope>
    <source>
        <strain evidence="7">FL966</strain>
    </source>
</reference>
<evidence type="ECO:0000313" key="8">
    <source>
        <dbReference type="Proteomes" id="UP000789759"/>
    </source>
</evidence>
<proteinExistence type="predicted"/>
<sequence>MSRNTNVLNTYNFVSTSNEHRPFDSTQYRLIIRQQPKQARLCSLKERDRRPVDPPPIIQFKVDSCGDEAQNYLQSPYYFMCANLVHPSNNSEHFAISSKCLAGTIVSSLHKLKDIDNSDGGFFVFGDISVRVEGRYRLRFSLFEIINNEVVHIQSILSDIFDVYSPKTFPGMSESTFLSRSFSDQGVRIRIRKEHRIQMKQPQHNRHSDNAEGDDDNGIGDGSDAFEISKKRSINLPSATSPLDMQHSDTSYYLQPSPMTDRNVDYSSYPLPNNNHHHEPDTHHVQPLQREYRCNCISCGHYEFKSESFQDDPITARLNSLGISQDTNDYPKRRKLSISEKMSYDYRSTLPPLMEHSDSFSHTHDQSTCTNATFDYSSQCTVSNCHTNTPISSQLSPVHPSYHSNSQSPLPKIPQRSRTLPPPRAAHSQLPNSTYNPAVSVRPAIRSASMPTLSNTSQFLPSTQEQSTVTRLPPISVLTENLEIDKFHKKKNFSITKSPPPLTINDWNIKGSNFFRFNQWQHY</sequence>
<comment type="caution">
    <text evidence="7">The sequence shown here is derived from an EMBL/GenBank/DDBJ whole genome shotgun (WGS) entry which is preliminary data.</text>
</comment>
<evidence type="ECO:0000256" key="5">
    <source>
        <dbReference type="SAM" id="MobiDB-lite"/>
    </source>
</evidence>
<evidence type="ECO:0000256" key="1">
    <source>
        <dbReference type="ARBA" id="ARBA00004123"/>
    </source>
</evidence>
<evidence type="ECO:0000313" key="7">
    <source>
        <dbReference type="EMBL" id="CAG8575407.1"/>
    </source>
</evidence>
<dbReference type="PANTHER" id="PTHR33572:SF18">
    <property type="entry name" value="SPORE DEVELOPMENT REGULATOR VOSA"/>
    <property type="match status" value="1"/>
</dbReference>
<dbReference type="Proteomes" id="UP000789759">
    <property type="component" value="Unassembled WGS sequence"/>
</dbReference>
<gene>
    <name evidence="7" type="ORF">CPELLU_LOCUS5842</name>
</gene>
<keyword evidence="8" id="KW-1185">Reference proteome</keyword>
<feature type="domain" description="Velvet" evidence="6">
    <location>
        <begin position="22"/>
        <end position="192"/>
    </location>
</feature>
<dbReference type="InterPro" id="IPR038491">
    <property type="entry name" value="Velvet_dom_sf"/>
</dbReference>
<dbReference type="PANTHER" id="PTHR33572">
    <property type="entry name" value="SPORE DEVELOPMENT REGULATOR VOSA"/>
    <property type="match status" value="1"/>
</dbReference>
<dbReference type="AlphaFoldDB" id="A0A9N9BR99"/>
<dbReference type="Pfam" id="PF11754">
    <property type="entry name" value="Velvet"/>
    <property type="match status" value="2"/>
</dbReference>
<dbReference type="InterPro" id="IPR037525">
    <property type="entry name" value="Velvet_dom"/>
</dbReference>
<feature type="region of interest" description="Disordered" evidence="5">
    <location>
        <begin position="194"/>
        <end position="225"/>
    </location>
</feature>
<evidence type="ECO:0000256" key="3">
    <source>
        <dbReference type="ARBA" id="ARBA00023163"/>
    </source>
</evidence>
<evidence type="ECO:0000259" key="6">
    <source>
        <dbReference type="PROSITE" id="PS51821"/>
    </source>
</evidence>
<feature type="region of interest" description="Disordered" evidence="5">
    <location>
        <begin position="237"/>
        <end position="284"/>
    </location>
</feature>
<keyword evidence="2" id="KW-0805">Transcription regulation</keyword>
<name>A0A9N9BR99_9GLOM</name>
<feature type="compositionally biased region" description="Polar residues" evidence="5">
    <location>
        <begin position="237"/>
        <end position="260"/>
    </location>
</feature>
<feature type="compositionally biased region" description="Polar residues" evidence="5">
    <location>
        <begin position="395"/>
        <end position="409"/>
    </location>
</feature>
<keyword evidence="3" id="KW-0804">Transcription</keyword>
<dbReference type="InterPro" id="IPR021740">
    <property type="entry name" value="Velvet"/>
</dbReference>
<protein>
    <submittedName>
        <fullName evidence="7">19464_t:CDS:1</fullName>
    </submittedName>
</protein>
<evidence type="ECO:0000256" key="2">
    <source>
        <dbReference type="ARBA" id="ARBA00023015"/>
    </source>
</evidence>
<dbReference type="EMBL" id="CAJVQA010003470">
    <property type="protein sequence ID" value="CAG8575407.1"/>
    <property type="molecule type" value="Genomic_DNA"/>
</dbReference>
<dbReference type="Gene3D" id="2.60.40.3960">
    <property type="entry name" value="Velvet domain"/>
    <property type="match status" value="1"/>
</dbReference>
<dbReference type="PROSITE" id="PS51821">
    <property type="entry name" value="VELVET"/>
    <property type="match status" value="1"/>
</dbReference>
<feature type="region of interest" description="Disordered" evidence="5">
    <location>
        <begin position="395"/>
        <end position="437"/>
    </location>
</feature>
<accession>A0A9N9BR99</accession>
<comment type="subcellular location">
    <subcellularLocation>
        <location evidence="1">Nucleus</location>
    </subcellularLocation>
</comment>
<dbReference type="GO" id="GO:0005634">
    <property type="term" value="C:nucleus"/>
    <property type="evidence" value="ECO:0007669"/>
    <property type="project" value="UniProtKB-SubCell"/>
</dbReference>